<dbReference type="InterPro" id="IPR038765">
    <property type="entry name" value="Papain-like_cys_pep_sf"/>
</dbReference>
<dbReference type="Gene3D" id="3.40.395.10">
    <property type="entry name" value="Adenoviral Proteinase, Chain A"/>
    <property type="match status" value="1"/>
</dbReference>
<sequence>MNANTCAPSKYDKENNTCFTMEQLLEMARAYNRYLTKNKLNPNKKQNYGDASLINIKTDKKYLLLELLNRFEKICDGDQYCLTQQSFMNEIVKEMREDILNNTFRSHGPDDPKEWLSTTDINNIMMQYENIYKKFKFFGAVPLNCDELSFCSLYKLDFDNYLKSGIEELGIVFNMDKYGQPGSHWVALFIDISKGEIYFCDSNGKKPTENIAQIINQFIEFHKKRTGKNALFKYNNIPYQKDSSECGVYSCNFIIRKLAGETFDEIINNPLSFQDINSCRNVYFRNKPSKFNAHSKCDPNNRIKL</sequence>
<dbReference type="GO" id="GO:0006508">
    <property type="term" value="P:proteolysis"/>
    <property type="evidence" value="ECO:0007669"/>
    <property type="project" value="UniProtKB-KW"/>
</dbReference>
<accession>A0A6N1NLG0</accession>
<dbReference type="InterPro" id="IPR003653">
    <property type="entry name" value="Peptidase_C48_C"/>
</dbReference>
<organism evidence="4">
    <name type="scientific">Tupanvirus deep ocean</name>
    <dbReference type="NCBI Taxonomy" id="2126984"/>
    <lineage>
        <taxon>Viruses</taxon>
        <taxon>Varidnaviria</taxon>
        <taxon>Bamfordvirae</taxon>
        <taxon>Nucleocytoviricota</taxon>
        <taxon>Megaviricetes</taxon>
        <taxon>Imitervirales</taxon>
        <taxon>Mimiviridae</taxon>
        <taxon>Megamimivirinae</taxon>
        <taxon>Tupanvirus</taxon>
        <taxon>Tupanvirus altamarinense</taxon>
    </lineage>
</organism>
<name>A0A6N1NLG0_9VIRU</name>
<dbReference type="EMBL" id="MF405918">
    <property type="protein sequence ID" value="QKU33887.1"/>
    <property type="molecule type" value="Genomic_DNA"/>
</dbReference>
<keyword evidence="1 4" id="KW-0645">Protease</keyword>
<evidence type="ECO:0000259" key="3">
    <source>
        <dbReference type="PROSITE" id="PS50600"/>
    </source>
</evidence>
<dbReference type="RefSeq" id="YP_010780497.1">
    <property type="nucleotide sequence ID" value="NC_075038.1"/>
</dbReference>
<dbReference type="PROSITE" id="PS50600">
    <property type="entry name" value="ULP_PROTEASE"/>
    <property type="match status" value="1"/>
</dbReference>
<evidence type="ECO:0000256" key="2">
    <source>
        <dbReference type="ARBA" id="ARBA00022801"/>
    </source>
</evidence>
<keyword evidence="2" id="KW-0378">Hydrolase</keyword>
<dbReference type="SUPFAM" id="SSF54001">
    <property type="entry name" value="Cysteine proteinases"/>
    <property type="match status" value="1"/>
</dbReference>
<dbReference type="KEGG" id="vg:80517188"/>
<feature type="domain" description="Ubiquitin-like protease family profile" evidence="3">
    <location>
        <begin position="72"/>
        <end position="257"/>
    </location>
</feature>
<reference evidence="4" key="2">
    <citation type="journal article" date="2018" name="Nat. Commun.">
        <title>Tailed giant Tupanvirus possesses the most complete translational apparatus of the known virosphere.</title>
        <authorList>
            <person name="Abrahao J."/>
            <person name="Silva L."/>
            <person name="Silva L.S."/>
            <person name="Khalil J.Y.B."/>
            <person name="Rodrigues R."/>
            <person name="Arantes T."/>
            <person name="Assis F."/>
            <person name="Boratto P."/>
            <person name="Andrade M."/>
            <person name="Kroon E.G."/>
            <person name="Ribeiro B."/>
            <person name="Bergier I."/>
            <person name="Seligmann H."/>
            <person name="Ghigo E."/>
            <person name="Colson P."/>
            <person name="Levasseur A."/>
            <person name="Kroemer G."/>
            <person name="Raoult D."/>
            <person name="La Scola B."/>
        </authorList>
    </citation>
    <scope>NUCLEOTIDE SEQUENCE [LARGE SCALE GENOMIC DNA]</scope>
    <source>
        <strain evidence="4">Deep ocean</strain>
    </source>
</reference>
<reference evidence="4" key="1">
    <citation type="submission" date="2017-06" db="EMBL/GenBank/DDBJ databases">
        <authorList>
            <person name="Assis F.L."/>
            <person name="Abrahao J.S."/>
            <person name="Silva L."/>
            <person name="Khalil J.B."/>
            <person name="Rodrigues R."/>
            <person name="Silva L.S."/>
            <person name="Boratto P."/>
            <person name="Andrade M."/>
            <person name="Kroon E.G."/>
            <person name="Ribeiro B."/>
            <person name="Bergier I."/>
            <person name="Seligmann H."/>
            <person name="Ghigo E."/>
            <person name="Colson P."/>
            <person name="Levasseur A."/>
            <person name="Raoult D."/>
            <person name="Scola B.L."/>
        </authorList>
    </citation>
    <scope>NUCLEOTIDE SEQUENCE</scope>
    <source>
        <strain evidence="4">Deep ocean</strain>
    </source>
</reference>
<dbReference type="GO" id="GO:0008234">
    <property type="term" value="F:cysteine-type peptidase activity"/>
    <property type="evidence" value="ECO:0007669"/>
    <property type="project" value="InterPro"/>
</dbReference>
<protein>
    <submittedName>
        <fullName evidence="4">Thiol protease</fullName>
    </submittedName>
</protein>
<dbReference type="Pfam" id="PF02902">
    <property type="entry name" value="Peptidase_C48"/>
    <property type="match status" value="1"/>
</dbReference>
<proteinExistence type="predicted"/>
<dbReference type="GeneID" id="80517188"/>
<evidence type="ECO:0000256" key="1">
    <source>
        <dbReference type="ARBA" id="ARBA00022670"/>
    </source>
</evidence>
<evidence type="ECO:0000313" key="4">
    <source>
        <dbReference type="EMBL" id="QKU33887.1"/>
    </source>
</evidence>